<accession>A0A328DR64</accession>
<keyword evidence="2" id="KW-1185">Reference proteome</keyword>
<dbReference type="Proteomes" id="UP000249390">
    <property type="component" value="Unassembled WGS sequence"/>
</dbReference>
<gene>
    <name evidence="1" type="ORF">DM860_018133</name>
</gene>
<proteinExistence type="predicted"/>
<dbReference type="EMBL" id="NQVE01000099">
    <property type="protein sequence ID" value="RAL48114.1"/>
    <property type="molecule type" value="Genomic_DNA"/>
</dbReference>
<organism evidence="1 2">
    <name type="scientific">Cuscuta australis</name>
    <dbReference type="NCBI Taxonomy" id="267555"/>
    <lineage>
        <taxon>Eukaryota</taxon>
        <taxon>Viridiplantae</taxon>
        <taxon>Streptophyta</taxon>
        <taxon>Embryophyta</taxon>
        <taxon>Tracheophyta</taxon>
        <taxon>Spermatophyta</taxon>
        <taxon>Magnoliopsida</taxon>
        <taxon>eudicotyledons</taxon>
        <taxon>Gunneridae</taxon>
        <taxon>Pentapetalae</taxon>
        <taxon>asterids</taxon>
        <taxon>lamiids</taxon>
        <taxon>Solanales</taxon>
        <taxon>Convolvulaceae</taxon>
        <taxon>Cuscuteae</taxon>
        <taxon>Cuscuta</taxon>
        <taxon>Cuscuta subgen. Grammica</taxon>
        <taxon>Cuscuta sect. Cleistogrammica</taxon>
    </lineage>
</organism>
<name>A0A328DR64_9ASTE</name>
<sequence>MLAKTVVELVSLEGAPAEAMKNEVYVELQMAAGRLLGLVNKNLKDVLQPAECAFSEVSYDEFIWSDPANISRLVASEEAELVRRKFKQMVADMPFFSLGFTQDGALVVTMWLMLEGREACGRGSASEEIGKDDPSIDDAEDSFDWGKPELFFFPIMQTNWCYVLCVDLKRRRCDILDSSSAKAKKEERYGKMPSLVLKVLADFLEQHGFKNKAACIRKLEPKRIGLPWRDAKKVYEYGVATMRHMETYMGEGAKGWDCGLSKLNHKPLLVLRIKYCAGILLHEVNEMMEMVANESFKNDKVVKGKNLE</sequence>
<dbReference type="Gene3D" id="3.40.395.10">
    <property type="entry name" value="Adenoviral Proteinase, Chain A"/>
    <property type="match status" value="1"/>
</dbReference>
<reference evidence="1 2" key="1">
    <citation type="submission" date="2018-06" db="EMBL/GenBank/DDBJ databases">
        <title>The Genome of Cuscuta australis (Dodder) Provides Insight into the Evolution of Plant Parasitism.</title>
        <authorList>
            <person name="Liu H."/>
        </authorList>
    </citation>
    <scope>NUCLEOTIDE SEQUENCE [LARGE SCALE GENOMIC DNA]</scope>
    <source>
        <strain evidence="2">cv. Yunnan</strain>
        <tissue evidence="1">Vines</tissue>
    </source>
</reference>
<evidence type="ECO:0000313" key="1">
    <source>
        <dbReference type="EMBL" id="RAL48114.1"/>
    </source>
</evidence>
<evidence type="ECO:0008006" key="3">
    <source>
        <dbReference type="Google" id="ProtNLM"/>
    </source>
</evidence>
<protein>
    <recommendedName>
        <fullName evidence="3">Ubiquitin-like protease family profile domain-containing protein</fullName>
    </recommendedName>
</protein>
<dbReference type="AlphaFoldDB" id="A0A328DR64"/>
<comment type="caution">
    <text evidence="1">The sequence shown here is derived from an EMBL/GenBank/DDBJ whole genome shotgun (WGS) entry which is preliminary data.</text>
</comment>
<evidence type="ECO:0000313" key="2">
    <source>
        <dbReference type="Proteomes" id="UP000249390"/>
    </source>
</evidence>